<sequence>MQEKFHQFNRQDNSNVIKEGLTEMEPEVEKRPTPINSIKPEVVGIPEKSEPDVVTDKERETLFARLETPRDILHLPTGIRREGLATLREKIAKRYLSISGIQTALFDRIDELSSAGTLDTELLKNEIAVKADEYNFTDEDRKVIDGLLYHFCRNYEKLKGVQNLPEQELLKRLIKNPDFLPLIKGGYHAKVTPYSIHFDFENEEDFRLFVSNNEGEAKGEYKSTYGLSYYNGDYPITASGYKPNSEATFRHEIQHKKFGAITIDRILLDEEAERATRNEILARFAEHGRVNGIFDDVYYYGFAKKYGVDQALYEKMLRDAVNAIQELQYIYFQKEEILGLLSKEKLATWPKIVERMRGTKVGRDLIQQRKPKRVKRKTG</sequence>
<dbReference type="Proteomes" id="UP000177797">
    <property type="component" value="Unassembled WGS sequence"/>
</dbReference>
<name>A0A1G2NCF8_9BACT</name>
<gene>
    <name evidence="2" type="ORF">A2938_00520</name>
</gene>
<comment type="caution">
    <text evidence="2">The sequence shown here is derived from an EMBL/GenBank/DDBJ whole genome shotgun (WGS) entry which is preliminary data.</text>
</comment>
<dbReference type="AlphaFoldDB" id="A0A1G2NCF8"/>
<reference evidence="2 3" key="1">
    <citation type="journal article" date="2016" name="Nat. Commun.">
        <title>Thousands of microbial genomes shed light on interconnected biogeochemical processes in an aquifer system.</title>
        <authorList>
            <person name="Anantharaman K."/>
            <person name="Brown C.T."/>
            <person name="Hug L.A."/>
            <person name="Sharon I."/>
            <person name="Castelle C.J."/>
            <person name="Probst A.J."/>
            <person name="Thomas B.C."/>
            <person name="Singh A."/>
            <person name="Wilkins M.J."/>
            <person name="Karaoz U."/>
            <person name="Brodie E.L."/>
            <person name="Williams K.H."/>
            <person name="Hubbard S.S."/>
            <person name="Banfield J.F."/>
        </authorList>
    </citation>
    <scope>NUCLEOTIDE SEQUENCE [LARGE SCALE GENOMIC DNA]</scope>
</reference>
<proteinExistence type="predicted"/>
<dbReference type="EMBL" id="MHSA01000024">
    <property type="protein sequence ID" value="OHA33778.1"/>
    <property type="molecule type" value="Genomic_DNA"/>
</dbReference>
<protein>
    <submittedName>
        <fullName evidence="2">Uncharacterized protein</fullName>
    </submittedName>
</protein>
<accession>A0A1G2NCF8</accession>
<feature type="region of interest" description="Disordered" evidence="1">
    <location>
        <begin position="1"/>
        <end position="39"/>
    </location>
</feature>
<organism evidence="2 3">
    <name type="scientific">Candidatus Taylorbacteria bacterium RIFCSPLOWO2_01_FULL_48_100</name>
    <dbReference type="NCBI Taxonomy" id="1802322"/>
    <lineage>
        <taxon>Bacteria</taxon>
        <taxon>Candidatus Tayloriibacteriota</taxon>
    </lineage>
</organism>
<evidence type="ECO:0000256" key="1">
    <source>
        <dbReference type="SAM" id="MobiDB-lite"/>
    </source>
</evidence>
<evidence type="ECO:0000313" key="3">
    <source>
        <dbReference type="Proteomes" id="UP000177797"/>
    </source>
</evidence>
<evidence type="ECO:0000313" key="2">
    <source>
        <dbReference type="EMBL" id="OHA33778.1"/>
    </source>
</evidence>